<reference evidence="1 2" key="1">
    <citation type="journal article" date="2015" name="Int. J. Syst. Evol. Microbiol.">
        <title>Erythrobacter atlanticus sp. nov., a bacterium from ocean sediment able to degrade polycyclic aromatic hydrocarbons.</title>
        <authorList>
            <person name="Zhuang L."/>
            <person name="Liu Y."/>
            <person name="Wang L."/>
            <person name="Wang W."/>
            <person name="Shao Z."/>
        </authorList>
    </citation>
    <scope>NUCLEOTIDE SEQUENCE [LARGE SCALE GENOMIC DNA]</scope>
    <source>
        <strain evidence="2">s21-N3</strain>
    </source>
</reference>
<dbReference type="RefSeq" id="WP_048886425.1">
    <property type="nucleotide sequence ID" value="NZ_CP011310.1"/>
</dbReference>
<dbReference type="OrthoDB" id="8853368at2"/>
<accession>A0A0H4VEU9</accession>
<dbReference type="EMBL" id="CP011310">
    <property type="protein sequence ID" value="AKQ42875.1"/>
    <property type="molecule type" value="Genomic_DNA"/>
</dbReference>
<dbReference type="STRING" id="1648404.CP97_13825"/>
<evidence type="ECO:0008006" key="3">
    <source>
        <dbReference type="Google" id="ProtNLM"/>
    </source>
</evidence>
<reference evidence="2" key="2">
    <citation type="submission" date="2015-04" db="EMBL/GenBank/DDBJ databases">
        <title>The complete genome sequence of Erythrobacter sp. s21-N3.</title>
        <authorList>
            <person name="Zhuang L."/>
            <person name="Liu Y."/>
            <person name="Shao Z."/>
        </authorList>
    </citation>
    <scope>NUCLEOTIDE SEQUENCE [LARGE SCALE GENOMIC DNA]</scope>
    <source>
        <strain evidence="2">s21-N3</strain>
    </source>
</reference>
<organism evidence="1 2">
    <name type="scientific">Aurantiacibacter atlanticus</name>
    <dbReference type="NCBI Taxonomy" id="1648404"/>
    <lineage>
        <taxon>Bacteria</taxon>
        <taxon>Pseudomonadati</taxon>
        <taxon>Pseudomonadota</taxon>
        <taxon>Alphaproteobacteria</taxon>
        <taxon>Sphingomonadales</taxon>
        <taxon>Erythrobacteraceae</taxon>
        <taxon>Aurantiacibacter</taxon>
    </lineage>
</organism>
<dbReference type="AlphaFoldDB" id="A0A0H4VEU9"/>
<evidence type="ECO:0000313" key="1">
    <source>
        <dbReference type="EMBL" id="AKQ42875.1"/>
    </source>
</evidence>
<dbReference type="KEGG" id="ery:CP97_13825"/>
<name>A0A0H4VEU9_9SPHN</name>
<evidence type="ECO:0000313" key="2">
    <source>
        <dbReference type="Proteomes" id="UP000059113"/>
    </source>
</evidence>
<keyword evidence="2" id="KW-1185">Reference proteome</keyword>
<dbReference type="InterPro" id="IPR013433">
    <property type="entry name" value="PHA_gran_rgn"/>
</dbReference>
<gene>
    <name evidence="1" type="ORF">CP97_13825</name>
</gene>
<protein>
    <recommendedName>
        <fullName evidence="3">Polyhydroxyalkanoic acid system protein</fullName>
    </recommendedName>
</protein>
<proteinExistence type="predicted"/>
<dbReference type="Proteomes" id="UP000059113">
    <property type="component" value="Chromosome"/>
</dbReference>
<sequence length="102" mass="11362">MDIEIPHNLGREEVRRRLRENSHKIGDNIPGGMAEVETSWSGEDRMDMSIGAMGQMLSGHIDIEDDKVIFHMLIPAALGFIKPMIDAAIRQQGQKLLAPPTD</sequence>
<dbReference type="Pfam" id="PF09650">
    <property type="entry name" value="PHA_gran_rgn"/>
    <property type="match status" value="1"/>
</dbReference>
<dbReference type="PATRIC" id="fig|1648404.4.peg.2878"/>